<evidence type="ECO:0000256" key="2">
    <source>
        <dbReference type="ARBA" id="ARBA00022679"/>
    </source>
</evidence>
<accession>A0A846YMX8</accession>
<dbReference type="EMBL" id="JAAXOT010000023">
    <property type="protein sequence ID" value="NKY60467.1"/>
    <property type="molecule type" value="Genomic_DNA"/>
</dbReference>
<keyword evidence="3" id="KW-0450">Lipoyl</keyword>
<keyword evidence="2" id="KW-0808">Transferase</keyword>
<evidence type="ECO:0000313" key="6">
    <source>
        <dbReference type="EMBL" id="NKY60467.1"/>
    </source>
</evidence>
<dbReference type="GO" id="GO:0031405">
    <property type="term" value="F:lipoic acid binding"/>
    <property type="evidence" value="ECO:0007669"/>
    <property type="project" value="TreeGrafter"/>
</dbReference>
<evidence type="ECO:0000259" key="5">
    <source>
        <dbReference type="PROSITE" id="PS50968"/>
    </source>
</evidence>
<dbReference type="InterPro" id="IPR000089">
    <property type="entry name" value="Biotin_lipoyl"/>
</dbReference>
<dbReference type="PROSITE" id="PS50968">
    <property type="entry name" value="BIOTINYL_LIPOYL"/>
    <property type="match status" value="1"/>
</dbReference>
<sequence>MISRIKIPKLGMSMQEGTIAEWHVADGDTVEAGQVLYTIETDKVQNEVTSPLGGVITLIAVEGQTYAVGEIVAELKN</sequence>
<protein>
    <submittedName>
        <fullName evidence="6">Biotin/lipoyl-binding protein</fullName>
    </submittedName>
</protein>
<evidence type="ECO:0000256" key="4">
    <source>
        <dbReference type="ARBA" id="ARBA00023315"/>
    </source>
</evidence>
<evidence type="ECO:0000313" key="7">
    <source>
        <dbReference type="Proteomes" id="UP000570678"/>
    </source>
</evidence>
<dbReference type="AlphaFoldDB" id="A0A846YMX8"/>
<dbReference type="Gene3D" id="2.40.50.100">
    <property type="match status" value="1"/>
</dbReference>
<gene>
    <name evidence="6" type="ORF">HGA15_30880</name>
</gene>
<dbReference type="InterPro" id="IPR011053">
    <property type="entry name" value="Single_hybrid_motif"/>
</dbReference>
<dbReference type="InterPro" id="IPR003016">
    <property type="entry name" value="2-oxoA_DH_lipoyl-BS"/>
</dbReference>
<proteinExistence type="predicted"/>
<dbReference type="Pfam" id="PF00364">
    <property type="entry name" value="Biotin_lipoyl"/>
    <property type="match status" value="1"/>
</dbReference>
<evidence type="ECO:0000256" key="3">
    <source>
        <dbReference type="ARBA" id="ARBA00022823"/>
    </source>
</evidence>
<comment type="caution">
    <text evidence="6">The sequence shown here is derived from an EMBL/GenBank/DDBJ whole genome shotgun (WGS) entry which is preliminary data.</text>
</comment>
<dbReference type="SUPFAM" id="SSF51230">
    <property type="entry name" value="Single hybrid motif"/>
    <property type="match status" value="1"/>
</dbReference>
<dbReference type="RefSeq" id="WP_062980022.1">
    <property type="nucleotide sequence ID" value="NZ_JAAXOT010000023.1"/>
</dbReference>
<feature type="domain" description="Lipoyl-binding" evidence="5">
    <location>
        <begin position="2"/>
        <end position="76"/>
    </location>
</feature>
<dbReference type="Proteomes" id="UP000570678">
    <property type="component" value="Unassembled WGS sequence"/>
</dbReference>
<reference evidence="6 7" key="1">
    <citation type="submission" date="2020-04" db="EMBL/GenBank/DDBJ databases">
        <title>MicrobeNet Type strains.</title>
        <authorList>
            <person name="Nicholson A.C."/>
        </authorList>
    </citation>
    <scope>NUCLEOTIDE SEQUENCE [LARGE SCALE GENOMIC DNA]</scope>
    <source>
        <strain evidence="6 7">JCM 3332</strain>
    </source>
</reference>
<dbReference type="GO" id="GO:0005737">
    <property type="term" value="C:cytoplasm"/>
    <property type="evidence" value="ECO:0007669"/>
    <property type="project" value="TreeGrafter"/>
</dbReference>
<name>A0A846YMX8_9NOCA</name>
<dbReference type="InterPro" id="IPR050743">
    <property type="entry name" value="2-oxoacid_DH_E2_comp"/>
</dbReference>
<keyword evidence="7" id="KW-1185">Reference proteome</keyword>
<dbReference type="PROSITE" id="PS00189">
    <property type="entry name" value="LIPOYL"/>
    <property type="match status" value="1"/>
</dbReference>
<dbReference type="CDD" id="cd06849">
    <property type="entry name" value="lipoyl_domain"/>
    <property type="match status" value="1"/>
</dbReference>
<dbReference type="GO" id="GO:0016407">
    <property type="term" value="F:acetyltransferase activity"/>
    <property type="evidence" value="ECO:0007669"/>
    <property type="project" value="TreeGrafter"/>
</dbReference>
<dbReference type="PANTHER" id="PTHR43178:SF5">
    <property type="entry name" value="LIPOAMIDE ACYLTRANSFERASE COMPONENT OF BRANCHED-CHAIN ALPHA-KETO ACID DEHYDROGENASE COMPLEX, MITOCHONDRIAL"/>
    <property type="match status" value="1"/>
</dbReference>
<organism evidence="6 7">
    <name type="scientific">Nocardia flavorosea</name>
    <dbReference type="NCBI Taxonomy" id="53429"/>
    <lineage>
        <taxon>Bacteria</taxon>
        <taxon>Bacillati</taxon>
        <taxon>Actinomycetota</taxon>
        <taxon>Actinomycetes</taxon>
        <taxon>Mycobacteriales</taxon>
        <taxon>Nocardiaceae</taxon>
        <taxon>Nocardia</taxon>
    </lineage>
</organism>
<keyword evidence="4" id="KW-0012">Acyltransferase</keyword>
<comment type="cofactor">
    <cofactor evidence="1">
        <name>(R)-lipoate</name>
        <dbReference type="ChEBI" id="CHEBI:83088"/>
    </cofactor>
</comment>
<dbReference type="PANTHER" id="PTHR43178">
    <property type="entry name" value="DIHYDROLIPOAMIDE ACETYLTRANSFERASE COMPONENT OF PYRUVATE DEHYDROGENASE COMPLEX"/>
    <property type="match status" value="1"/>
</dbReference>
<evidence type="ECO:0000256" key="1">
    <source>
        <dbReference type="ARBA" id="ARBA00001938"/>
    </source>
</evidence>